<dbReference type="InterPro" id="IPR051910">
    <property type="entry name" value="ComF/GntX_DNA_util-trans"/>
</dbReference>
<proteinExistence type="inferred from homology"/>
<reference evidence="2 3" key="1">
    <citation type="journal article" date="2019" name="Int. J. Syst. Evol. Microbiol.">
        <title>The Global Catalogue of Microorganisms (GCM) 10K type strain sequencing project: providing services to taxonomists for standard genome sequencing and annotation.</title>
        <authorList>
            <consortium name="The Broad Institute Genomics Platform"/>
            <consortium name="The Broad Institute Genome Sequencing Center for Infectious Disease"/>
            <person name="Wu L."/>
            <person name="Ma J."/>
        </authorList>
    </citation>
    <scope>NUCLEOTIDE SEQUENCE [LARGE SCALE GENOMIC DNA]</scope>
    <source>
        <strain evidence="2 3">JCM 15503</strain>
    </source>
</reference>
<dbReference type="InterPro" id="IPR029057">
    <property type="entry name" value="PRTase-like"/>
</dbReference>
<dbReference type="Proteomes" id="UP001500279">
    <property type="component" value="Unassembled WGS sequence"/>
</dbReference>
<dbReference type="SUPFAM" id="SSF53271">
    <property type="entry name" value="PRTase-like"/>
    <property type="match status" value="1"/>
</dbReference>
<dbReference type="EMBL" id="BAAAEW010000047">
    <property type="protein sequence ID" value="GAA0767647.1"/>
    <property type="molecule type" value="Genomic_DNA"/>
</dbReference>
<evidence type="ECO:0000256" key="1">
    <source>
        <dbReference type="ARBA" id="ARBA00008007"/>
    </source>
</evidence>
<accession>A0ABN1KIW7</accession>
<dbReference type="PANTHER" id="PTHR47505">
    <property type="entry name" value="DNA UTILIZATION PROTEIN YHGH"/>
    <property type="match status" value="1"/>
</dbReference>
<comment type="caution">
    <text evidence="2">The sequence shown here is derived from an EMBL/GenBank/DDBJ whole genome shotgun (WGS) entry which is preliminary data.</text>
</comment>
<comment type="similarity">
    <text evidence="1">Belongs to the ComF/GntX family.</text>
</comment>
<dbReference type="PANTHER" id="PTHR47505:SF1">
    <property type="entry name" value="DNA UTILIZATION PROTEIN YHGH"/>
    <property type="match status" value="1"/>
</dbReference>
<dbReference type="Gene3D" id="3.40.50.2020">
    <property type="match status" value="1"/>
</dbReference>
<evidence type="ECO:0000313" key="3">
    <source>
        <dbReference type="Proteomes" id="UP001500279"/>
    </source>
</evidence>
<sequence length="247" mass="26732">MSWLATGRWPAPCPICRQWTRGGLCSPCLQRFAAPQSRCTGCGLALAADALTAARAQAPRCGRCIEDPPPVTGTLAALDYGFPWDGLIGAMKFGGRPEMAGLLVKPLLEAIQQDQQHSAKAVELLLPVPLFEKRAQQRGYNQSWELARRLGKALDRPAHADWLLRWRATETQSLLADPAARRANLRGVFLLSTAGSRLLAGKRVALVDDVMTTGATAFEAARTLQQAGAAQVWLWVLARTPTAAPKD</sequence>
<protein>
    <submittedName>
        <fullName evidence="2">DNA utilization protein GntX</fullName>
    </submittedName>
</protein>
<name>A0ABN1KIW7_9BURK</name>
<gene>
    <name evidence="2" type="primary">gntX</name>
    <name evidence="2" type="ORF">GCM10009107_56760</name>
</gene>
<organism evidence="2 3">
    <name type="scientific">Ideonella azotifigens</name>
    <dbReference type="NCBI Taxonomy" id="513160"/>
    <lineage>
        <taxon>Bacteria</taxon>
        <taxon>Pseudomonadati</taxon>
        <taxon>Pseudomonadota</taxon>
        <taxon>Betaproteobacteria</taxon>
        <taxon>Burkholderiales</taxon>
        <taxon>Sphaerotilaceae</taxon>
        <taxon>Ideonella</taxon>
    </lineage>
</organism>
<keyword evidence="3" id="KW-1185">Reference proteome</keyword>
<evidence type="ECO:0000313" key="2">
    <source>
        <dbReference type="EMBL" id="GAA0767647.1"/>
    </source>
</evidence>
<dbReference type="RefSeq" id="WP_231010234.1">
    <property type="nucleotide sequence ID" value="NZ_BAAAEW010000047.1"/>
</dbReference>
<dbReference type="InterPro" id="IPR000836">
    <property type="entry name" value="PRTase_dom"/>
</dbReference>
<dbReference type="CDD" id="cd06223">
    <property type="entry name" value="PRTases_typeI"/>
    <property type="match status" value="1"/>
</dbReference>